<keyword evidence="3" id="KW-1185">Reference proteome</keyword>
<evidence type="ECO:0000313" key="2">
    <source>
        <dbReference type="EMBL" id="AXB44771.1"/>
    </source>
</evidence>
<keyword evidence="1" id="KW-0472">Membrane</keyword>
<reference evidence="2 3" key="1">
    <citation type="submission" date="2016-04" db="EMBL/GenBank/DDBJ databases">
        <title>Complete genome sequence and analysis of deep-sea sediment isolate, Amycolatopsis sp. WP1.</title>
        <authorList>
            <person name="Wang H."/>
            <person name="Chen S."/>
            <person name="Wu Q."/>
        </authorList>
    </citation>
    <scope>NUCLEOTIDE SEQUENCE [LARGE SCALE GENOMIC DNA]</scope>
    <source>
        <strain evidence="2 3">WP1</strain>
    </source>
</reference>
<dbReference type="OrthoDB" id="74134at2"/>
<gene>
    <name evidence="2" type="ORF">A4R43_21590</name>
</gene>
<feature type="transmembrane region" description="Helical" evidence="1">
    <location>
        <begin position="77"/>
        <end position="96"/>
    </location>
</feature>
<dbReference type="Proteomes" id="UP000250434">
    <property type="component" value="Chromosome"/>
</dbReference>
<accession>A0A344L9P7</accession>
<feature type="transmembrane region" description="Helical" evidence="1">
    <location>
        <begin position="108"/>
        <end position="126"/>
    </location>
</feature>
<keyword evidence="1" id="KW-0812">Transmembrane</keyword>
<protein>
    <submittedName>
        <fullName evidence="2">Uncharacterized protein</fullName>
    </submittedName>
</protein>
<sequence length="132" mass="14318">MSARNWLRAGLGFLAVAQFAVGGWALLSPRSFFDIPWVGMRMPYNAHLMMDYGAMSLATSVVLGVSVFLVRRSMARTALAVYLVFAVPHLGIHVQLLHHLTPGERVPLLAALTAAVVIPLVLLPLTSKLEKG</sequence>
<keyword evidence="1" id="KW-1133">Transmembrane helix</keyword>
<dbReference type="EMBL" id="CP015163">
    <property type="protein sequence ID" value="AXB44771.1"/>
    <property type="molecule type" value="Genomic_DNA"/>
</dbReference>
<dbReference type="RefSeq" id="WP_113694029.1">
    <property type="nucleotide sequence ID" value="NZ_CP015163.1"/>
</dbReference>
<evidence type="ECO:0000313" key="3">
    <source>
        <dbReference type="Proteomes" id="UP000250434"/>
    </source>
</evidence>
<name>A0A344L9P7_9PSEU</name>
<proteinExistence type="predicted"/>
<feature type="transmembrane region" description="Helical" evidence="1">
    <location>
        <begin position="49"/>
        <end position="70"/>
    </location>
</feature>
<dbReference type="KEGG" id="aab:A4R43_21590"/>
<organism evidence="2 3">
    <name type="scientific">Amycolatopsis albispora</name>
    <dbReference type="NCBI Taxonomy" id="1804986"/>
    <lineage>
        <taxon>Bacteria</taxon>
        <taxon>Bacillati</taxon>
        <taxon>Actinomycetota</taxon>
        <taxon>Actinomycetes</taxon>
        <taxon>Pseudonocardiales</taxon>
        <taxon>Pseudonocardiaceae</taxon>
        <taxon>Amycolatopsis</taxon>
    </lineage>
</organism>
<evidence type="ECO:0000256" key="1">
    <source>
        <dbReference type="SAM" id="Phobius"/>
    </source>
</evidence>
<dbReference type="AlphaFoldDB" id="A0A344L9P7"/>